<keyword evidence="1" id="KW-1133">Transmembrane helix</keyword>
<gene>
    <name evidence="3" type="ORF">P691DRAFT_715303</name>
</gene>
<feature type="transmembrane region" description="Helical" evidence="1">
    <location>
        <begin position="64"/>
        <end position="85"/>
    </location>
</feature>
<feature type="domain" description="DUF6533" evidence="2">
    <location>
        <begin position="2"/>
        <end position="45"/>
    </location>
</feature>
<protein>
    <recommendedName>
        <fullName evidence="2">DUF6533 domain-containing protein</fullName>
    </recommendedName>
</protein>
<feature type="transmembrane region" description="Helical" evidence="1">
    <location>
        <begin position="29"/>
        <end position="52"/>
    </location>
</feature>
<dbReference type="Pfam" id="PF20151">
    <property type="entry name" value="DUF6533"/>
    <property type="match status" value="1"/>
</dbReference>
<evidence type="ECO:0000259" key="2">
    <source>
        <dbReference type="Pfam" id="PF20151"/>
    </source>
</evidence>
<evidence type="ECO:0000313" key="4">
    <source>
        <dbReference type="Proteomes" id="UP000807342"/>
    </source>
</evidence>
<feature type="transmembrane region" description="Helical" evidence="1">
    <location>
        <begin position="105"/>
        <end position="126"/>
    </location>
</feature>
<dbReference type="Proteomes" id="UP000807342">
    <property type="component" value="Unassembled WGS sequence"/>
</dbReference>
<keyword evidence="1" id="KW-0472">Membrane</keyword>
<proteinExistence type="predicted"/>
<keyword evidence="4" id="KW-1185">Reference proteome</keyword>
<evidence type="ECO:0000256" key="1">
    <source>
        <dbReference type="SAM" id="Phobius"/>
    </source>
</evidence>
<feature type="transmembrane region" description="Helical" evidence="1">
    <location>
        <begin position="190"/>
        <end position="210"/>
    </location>
</feature>
<dbReference type="EMBL" id="MU152022">
    <property type="protein sequence ID" value="KAF9441183.1"/>
    <property type="molecule type" value="Genomic_DNA"/>
</dbReference>
<dbReference type="AlphaFoldDB" id="A0A9P5WY04"/>
<organism evidence="3 4">
    <name type="scientific">Macrolepiota fuliginosa MF-IS2</name>
    <dbReference type="NCBI Taxonomy" id="1400762"/>
    <lineage>
        <taxon>Eukaryota</taxon>
        <taxon>Fungi</taxon>
        <taxon>Dikarya</taxon>
        <taxon>Basidiomycota</taxon>
        <taxon>Agaricomycotina</taxon>
        <taxon>Agaricomycetes</taxon>
        <taxon>Agaricomycetidae</taxon>
        <taxon>Agaricales</taxon>
        <taxon>Agaricineae</taxon>
        <taxon>Agaricaceae</taxon>
        <taxon>Macrolepiota</taxon>
    </lineage>
</organism>
<dbReference type="InterPro" id="IPR045340">
    <property type="entry name" value="DUF6533"/>
</dbReference>
<dbReference type="OrthoDB" id="3350812at2759"/>
<sequence length="274" mass="30645">MNLASLTVLSYDWILDFSSEVILVWKPKWSLITVLYMITRYMAFVDVTVLVYQQLALNLTVKQCIIADATFGWMFTAGLSIAELLLSLRTWAVWGQDFKVGVGLLIFYAGVMVPNFVNMAFFLKSVTFIPSIPEIPGCIVTGSSNRLYINWILLMVFDIGVCMLMIIQGYRSYISGGNSQLAKVVYRDGVLYYVYLVVLSMVNLIVILRLPRQYLALLSSPMRSIHSILTCRVVLHTRGQAKQGTIVLGDGRELEGDEIIGVSTGDLGPLQFAE</sequence>
<name>A0A9P5WY04_9AGAR</name>
<evidence type="ECO:0000313" key="3">
    <source>
        <dbReference type="EMBL" id="KAF9441183.1"/>
    </source>
</evidence>
<feature type="transmembrane region" description="Helical" evidence="1">
    <location>
        <begin position="147"/>
        <end position="170"/>
    </location>
</feature>
<accession>A0A9P5WY04</accession>
<reference evidence="3" key="1">
    <citation type="submission" date="2020-11" db="EMBL/GenBank/DDBJ databases">
        <authorList>
            <consortium name="DOE Joint Genome Institute"/>
            <person name="Ahrendt S."/>
            <person name="Riley R."/>
            <person name="Andreopoulos W."/>
            <person name="Labutti K."/>
            <person name="Pangilinan J."/>
            <person name="Ruiz-Duenas F.J."/>
            <person name="Barrasa J.M."/>
            <person name="Sanchez-Garcia M."/>
            <person name="Camarero S."/>
            <person name="Miyauchi S."/>
            <person name="Serrano A."/>
            <person name="Linde D."/>
            <person name="Babiker R."/>
            <person name="Drula E."/>
            <person name="Ayuso-Fernandez I."/>
            <person name="Pacheco R."/>
            <person name="Padilla G."/>
            <person name="Ferreira P."/>
            <person name="Barriuso J."/>
            <person name="Kellner H."/>
            <person name="Castanera R."/>
            <person name="Alfaro M."/>
            <person name="Ramirez L."/>
            <person name="Pisabarro A.G."/>
            <person name="Kuo A."/>
            <person name="Tritt A."/>
            <person name="Lipzen A."/>
            <person name="He G."/>
            <person name="Yan M."/>
            <person name="Ng V."/>
            <person name="Cullen D."/>
            <person name="Martin F."/>
            <person name="Rosso M.-N."/>
            <person name="Henrissat B."/>
            <person name="Hibbett D."/>
            <person name="Martinez A.T."/>
            <person name="Grigoriev I.V."/>
        </authorList>
    </citation>
    <scope>NUCLEOTIDE SEQUENCE</scope>
    <source>
        <strain evidence="3">MF-IS2</strain>
    </source>
</reference>
<comment type="caution">
    <text evidence="3">The sequence shown here is derived from an EMBL/GenBank/DDBJ whole genome shotgun (WGS) entry which is preliminary data.</text>
</comment>
<keyword evidence="1" id="KW-0812">Transmembrane</keyword>